<protein>
    <submittedName>
        <fullName evidence="12">Metabotropic glutamate receptor 1</fullName>
    </submittedName>
</protein>
<organism evidence="12 13">
    <name type="scientific">Rhizophlyctis rosea</name>
    <dbReference type="NCBI Taxonomy" id="64517"/>
    <lineage>
        <taxon>Eukaryota</taxon>
        <taxon>Fungi</taxon>
        <taxon>Fungi incertae sedis</taxon>
        <taxon>Chytridiomycota</taxon>
        <taxon>Chytridiomycota incertae sedis</taxon>
        <taxon>Chytridiomycetes</taxon>
        <taxon>Rhizophlyctidales</taxon>
        <taxon>Rhizophlyctidaceae</taxon>
        <taxon>Rhizophlyctis</taxon>
    </lineage>
</organism>
<evidence type="ECO:0000256" key="3">
    <source>
        <dbReference type="ARBA" id="ARBA00022989"/>
    </source>
</evidence>
<evidence type="ECO:0000256" key="9">
    <source>
        <dbReference type="SAM" id="MobiDB-lite"/>
    </source>
</evidence>
<comment type="subcellular location">
    <subcellularLocation>
        <location evidence="1">Membrane</location>
        <topology evidence="1">Multi-pass membrane protein</topology>
    </subcellularLocation>
</comment>
<evidence type="ECO:0000256" key="8">
    <source>
        <dbReference type="ARBA" id="ARBA00023224"/>
    </source>
</evidence>
<keyword evidence="2 10" id="KW-0812">Transmembrane</keyword>
<feature type="domain" description="G-protein coupled receptors family 3 profile" evidence="11">
    <location>
        <begin position="200"/>
        <end position="453"/>
    </location>
</feature>
<feature type="transmembrane region" description="Helical" evidence="10">
    <location>
        <begin position="236"/>
        <end position="258"/>
    </location>
</feature>
<evidence type="ECO:0000313" key="13">
    <source>
        <dbReference type="Proteomes" id="UP001212841"/>
    </source>
</evidence>
<accession>A0AAD5SG39</accession>
<feature type="region of interest" description="Disordered" evidence="9">
    <location>
        <begin position="473"/>
        <end position="501"/>
    </location>
</feature>
<gene>
    <name evidence="12" type="primary">GRM1</name>
    <name evidence="12" type="ORF">HK097_006211</name>
</gene>
<dbReference type="Pfam" id="PF00003">
    <property type="entry name" value="7tm_3"/>
    <property type="match status" value="1"/>
</dbReference>
<sequence length="540" mass="58093">MTGALIGLATSSKNASFAHDAMMIGFAQNSDYKANMAVYTDPSYDTTAWTSGYRSAFSTPDYKFMMTVMQIIDQELLAVGAFPGYPVQQSQAFGLVEPYDPMNLVFNEIQFKRDRVTVKEALQHACTIIDFLTLPPCTKEYLEVYVSDVPGSNKGDLMYRWPANSVNKTCRLGVAKALTQLPEPIRMALPLKYTSIYSVQAQVMVALSAIGIVFELLLAFLFLLKSRTQVIKAASVKASLTIFIGACLTLSSVIMRVTSTDGNGWFQCWGTYYAFAVGFGLVLGSLAIKSYRISYIFNNSKKSMNTSLSDRKLMGLIASVALIEIVLCLILEFALADPSTVRYVELPGLSSTVEQYDCPTSHMGGVVALYIFNVLLIIGAAYFAFKTRNVIAAFNENVFTSAAILLISVVTIVIVPVLTLITSSVAIFMLIALGTIIATVLSTAIFGVPKILIAFEVLHMAGVSGTLRASTAMTGGGASSVHTNERSARGKGHSAEPSAGDVRAVKTAALSPVGVRTSKVGSVIVDAYRDSVQKGSDEDA</sequence>
<evidence type="ECO:0000256" key="1">
    <source>
        <dbReference type="ARBA" id="ARBA00004141"/>
    </source>
</evidence>
<feature type="transmembrane region" description="Helical" evidence="10">
    <location>
        <begin position="313"/>
        <end position="336"/>
    </location>
</feature>
<evidence type="ECO:0000256" key="5">
    <source>
        <dbReference type="ARBA" id="ARBA00023136"/>
    </source>
</evidence>
<reference evidence="12" key="1">
    <citation type="submission" date="2020-05" db="EMBL/GenBank/DDBJ databases">
        <title>Phylogenomic resolution of chytrid fungi.</title>
        <authorList>
            <person name="Stajich J.E."/>
            <person name="Amses K."/>
            <person name="Simmons R."/>
            <person name="Seto K."/>
            <person name="Myers J."/>
            <person name="Bonds A."/>
            <person name="Quandt C.A."/>
            <person name="Barry K."/>
            <person name="Liu P."/>
            <person name="Grigoriev I."/>
            <person name="Longcore J.E."/>
            <person name="James T.Y."/>
        </authorList>
    </citation>
    <scope>NUCLEOTIDE SEQUENCE</scope>
    <source>
        <strain evidence="12">JEL0318</strain>
    </source>
</reference>
<dbReference type="PANTHER" id="PTHR10519">
    <property type="entry name" value="GABA-B RECEPTOR"/>
    <property type="match status" value="1"/>
</dbReference>
<dbReference type="EMBL" id="JADGJD010000291">
    <property type="protein sequence ID" value="KAJ3052477.1"/>
    <property type="molecule type" value="Genomic_DNA"/>
</dbReference>
<dbReference type="PRINTS" id="PR00248">
    <property type="entry name" value="GPCRMGR"/>
</dbReference>
<feature type="transmembrane region" description="Helical" evidence="10">
    <location>
        <begin position="203"/>
        <end position="224"/>
    </location>
</feature>
<feature type="transmembrane region" description="Helical" evidence="10">
    <location>
        <begin position="427"/>
        <end position="448"/>
    </location>
</feature>
<keyword evidence="8" id="KW-0807">Transducer</keyword>
<keyword evidence="4" id="KW-0297">G-protein coupled receptor</keyword>
<dbReference type="AlphaFoldDB" id="A0AAD5SG39"/>
<feature type="transmembrane region" description="Helical" evidence="10">
    <location>
        <begin position="270"/>
        <end position="292"/>
    </location>
</feature>
<dbReference type="InterPro" id="IPR002455">
    <property type="entry name" value="GPCR3_GABA-B"/>
</dbReference>
<comment type="caution">
    <text evidence="12">The sequence shown here is derived from an EMBL/GenBank/DDBJ whole genome shotgun (WGS) entry which is preliminary data.</text>
</comment>
<keyword evidence="3 10" id="KW-1133">Transmembrane helix</keyword>
<dbReference type="Proteomes" id="UP001212841">
    <property type="component" value="Unassembled WGS sequence"/>
</dbReference>
<dbReference type="GO" id="GO:0007214">
    <property type="term" value="P:gamma-aminobutyric acid signaling pathway"/>
    <property type="evidence" value="ECO:0007669"/>
    <property type="project" value="TreeGrafter"/>
</dbReference>
<proteinExistence type="predicted"/>
<keyword evidence="5 10" id="KW-0472">Membrane</keyword>
<dbReference type="GO" id="GO:0004965">
    <property type="term" value="F:G protein-coupled GABA receptor activity"/>
    <property type="evidence" value="ECO:0007669"/>
    <property type="project" value="InterPro"/>
</dbReference>
<feature type="transmembrane region" description="Helical" evidence="10">
    <location>
        <begin position="367"/>
        <end position="385"/>
    </location>
</feature>
<feature type="transmembrane region" description="Helical" evidence="10">
    <location>
        <begin position="397"/>
        <end position="421"/>
    </location>
</feature>
<keyword evidence="7" id="KW-0325">Glycoprotein</keyword>
<dbReference type="PROSITE" id="PS50259">
    <property type="entry name" value="G_PROTEIN_RECEP_F3_4"/>
    <property type="match status" value="1"/>
</dbReference>
<evidence type="ECO:0000256" key="7">
    <source>
        <dbReference type="ARBA" id="ARBA00023180"/>
    </source>
</evidence>
<evidence type="ECO:0000256" key="10">
    <source>
        <dbReference type="SAM" id="Phobius"/>
    </source>
</evidence>
<dbReference type="PANTHER" id="PTHR10519:SF20">
    <property type="entry name" value="G-PROTEIN COUPLED RECEPTOR 156-RELATED"/>
    <property type="match status" value="1"/>
</dbReference>
<dbReference type="GO" id="GO:0038039">
    <property type="term" value="C:G protein-coupled receptor heterodimeric complex"/>
    <property type="evidence" value="ECO:0007669"/>
    <property type="project" value="TreeGrafter"/>
</dbReference>
<evidence type="ECO:0000313" key="12">
    <source>
        <dbReference type="EMBL" id="KAJ3052477.1"/>
    </source>
</evidence>
<dbReference type="InterPro" id="IPR017978">
    <property type="entry name" value="GPCR_3_C"/>
</dbReference>
<keyword evidence="13" id="KW-1185">Reference proteome</keyword>
<evidence type="ECO:0000256" key="2">
    <source>
        <dbReference type="ARBA" id="ARBA00022692"/>
    </source>
</evidence>
<evidence type="ECO:0000256" key="4">
    <source>
        <dbReference type="ARBA" id="ARBA00023040"/>
    </source>
</evidence>
<name>A0AAD5SG39_9FUNG</name>
<keyword evidence="6 12" id="KW-0675">Receptor</keyword>
<dbReference type="InterPro" id="IPR000337">
    <property type="entry name" value="GPCR_3"/>
</dbReference>
<evidence type="ECO:0000259" key="11">
    <source>
        <dbReference type="PROSITE" id="PS50259"/>
    </source>
</evidence>
<evidence type="ECO:0000256" key="6">
    <source>
        <dbReference type="ARBA" id="ARBA00023170"/>
    </source>
</evidence>